<sequence>MRPPPDGEMETSEPDKGKKRKNKAAVDSPMAKKPKSGRPRAASRTSASASGVGFDDEDEDDDDDDVPLVKRKRSGTDSPQAPAPRAAESGSAELARTHASEGLEEGADVSPAEETVAAIFKGSGPRAFRGQDLPLGDIDALGGLNLGTQFSGELSDTQDPNVANSKEMYDHALSRLHEELSCREKELEKLTSGLQESEASSARKEKELSKLRVALEGLLREKADLAEQIGQKNMEILELRKQNEVVTSELASTQARNISVEAEKKLIWTVAYASAKAKRQASAKGADLSTEIKEARESEEEMALLVALDEGPRDGSEGSGDEE</sequence>
<gene>
    <name evidence="4" type="primary">LOC104241236</name>
</gene>
<feature type="compositionally biased region" description="Low complexity" evidence="2">
    <location>
        <begin position="39"/>
        <end position="53"/>
    </location>
</feature>
<reference evidence="3" key="1">
    <citation type="journal article" date="2013" name="Genome Biol.">
        <title>Reference genomes and transcriptomes of Nicotiana sylvestris and Nicotiana tomentosiformis.</title>
        <authorList>
            <person name="Sierro N."/>
            <person name="Battey J.N."/>
            <person name="Ouadi S."/>
            <person name="Bovet L."/>
            <person name="Goepfert S."/>
            <person name="Bakaher N."/>
            <person name="Peitsch M.C."/>
            <person name="Ivanov N.V."/>
        </authorList>
    </citation>
    <scope>NUCLEOTIDE SEQUENCE [LARGE SCALE GENOMIC DNA]</scope>
</reference>
<reference evidence="4" key="2">
    <citation type="submission" date="2025-08" db="UniProtKB">
        <authorList>
            <consortium name="RefSeq"/>
        </authorList>
    </citation>
    <scope>IDENTIFICATION</scope>
    <source>
        <tissue evidence="4">Leaf</tissue>
    </source>
</reference>
<keyword evidence="1" id="KW-0175">Coiled coil</keyword>
<feature type="region of interest" description="Disordered" evidence="2">
    <location>
        <begin position="279"/>
        <end position="301"/>
    </location>
</feature>
<feature type="coiled-coil region" evidence="1">
    <location>
        <begin position="194"/>
        <end position="256"/>
    </location>
</feature>
<protein>
    <submittedName>
        <fullName evidence="4">Protein IWS1 homolog A-like</fullName>
    </submittedName>
</protein>
<dbReference type="RefSeq" id="XP_009794458.1">
    <property type="nucleotide sequence ID" value="XM_009796156.1"/>
</dbReference>
<feature type="compositionally biased region" description="Acidic residues" evidence="2">
    <location>
        <begin position="54"/>
        <end position="66"/>
    </location>
</feature>
<organism evidence="3 4">
    <name type="scientific">Nicotiana sylvestris</name>
    <name type="common">Wood tobacco</name>
    <name type="synonym">South American tobacco</name>
    <dbReference type="NCBI Taxonomy" id="4096"/>
    <lineage>
        <taxon>Eukaryota</taxon>
        <taxon>Viridiplantae</taxon>
        <taxon>Streptophyta</taxon>
        <taxon>Embryophyta</taxon>
        <taxon>Tracheophyta</taxon>
        <taxon>Spermatophyta</taxon>
        <taxon>Magnoliopsida</taxon>
        <taxon>eudicotyledons</taxon>
        <taxon>Gunneridae</taxon>
        <taxon>Pentapetalae</taxon>
        <taxon>asterids</taxon>
        <taxon>lamiids</taxon>
        <taxon>Solanales</taxon>
        <taxon>Solanaceae</taxon>
        <taxon>Nicotianoideae</taxon>
        <taxon>Nicotianeae</taxon>
        <taxon>Nicotiana</taxon>
    </lineage>
</organism>
<feature type="region of interest" description="Disordered" evidence="2">
    <location>
        <begin position="1"/>
        <end position="116"/>
    </location>
</feature>
<proteinExistence type="predicted"/>
<evidence type="ECO:0000313" key="4">
    <source>
        <dbReference type="RefSeq" id="XP_009794458.1"/>
    </source>
</evidence>
<evidence type="ECO:0000256" key="1">
    <source>
        <dbReference type="SAM" id="Coils"/>
    </source>
</evidence>
<evidence type="ECO:0000256" key="2">
    <source>
        <dbReference type="SAM" id="MobiDB-lite"/>
    </source>
</evidence>
<evidence type="ECO:0000313" key="3">
    <source>
        <dbReference type="Proteomes" id="UP000189701"/>
    </source>
</evidence>
<accession>A0A1U7XU47</accession>
<dbReference type="Proteomes" id="UP000189701">
    <property type="component" value="Unplaced"/>
</dbReference>
<dbReference type="AlphaFoldDB" id="A0A1U7XU47"/>
<keyword evidence="3" id="KW-1185">Reference proteome</keyword>
<name>A0A1U7XU47_NICSY</name>